<sequence length="312" mass="33495">MVSDSAIHSLAGAAGGIVAMSATYPLIVLSTRAAVNVKNDSKNVVQHFLEIVKREGVVGLYSGLSPSLLGIAVTNGVYYYFYERSRGIILNSRQGSKALNMLESMLAGVVAGSATTIISNPIWVIQTSQAVRVESSPSELSNSHAVPKRPSILRTIQAIIAKDGLNGLFRGLGPALVLVINPVLQYTVFEQLKNFLIKKRTLKLRARGSGSVVAVLSDWDFFVLGAFSKLVATGSTYPYIVLKSRLQAGQARAEQYKSSLHGLATILKEEGIQGLYKGVGSKLLQSVLAAAILFAVQRRIYELTKKAITSLS</sequence>
<evidence type="ECO:0000256" key="9">
    <source>
        <dbReference type="PROSITE-ProRule" id="PRU00282"/>
    </source>
</evidence>
<evidence type="ECO:0000313" key="12">
    <source>
        <dbReference type="EMBL" id="KAG2118777.1"/>
    </source>
</evidence>
<dbReference type="GO" id="GO:0005778">
    <property type="term" value="C:peroxisomal membrane"/>
    <property type="evidence" value="ECO:0007669"/>
    <property type="project" value="UniProtKB-SubCell"/>
</dbReference>
<name>A0A9P7JZW4_9AGAM</name>
<evidence type="ECO:0000256" key="2">
    <source>
        <dbReference type="ARBA" id="ARBA00006375"/>
    </source>
</evidence>
<dbReference type="PANTHER" id="PTHR45939">
    <property type="entry name" value="PEROXISOMAL MEMBRANE PROTEIN PMP34-RELATED"/>
    <property type="match status" value="1"/>
</dbReference>
<dbReference type="SUPFAM" id="SSF103506">
    <property type="entry name" value="Mitochondrial carrier"/>
    <property type="match status" value="1"/>
</dbReference>
<keyword evidence="6 11" id="KW-1133">Transmembrane helix</keyword>
<dbReference type="InterPro" id="IPR052217">
    <property type="entry name" value="Mito/Peroxisomal_Carrier"/>
</dbReference>
<evidence type="ECO:0000256" key="5">
    <source>
        <dbReference type="ARBA" id="ARBA00022737"/>
    </source>
</evidence>
<keyword evidence="4 9" id="KW-0812">Transmembrane</keyword>
<evidence type="ECO:0000256" key="8">
    <source>
        <dbReference type="ARBA" id="ARBA00023140"/>
    </source>
</evidence>
<dbReference type="PANTHER" id="PTHR45939:SF5">
    <property type="entry name" value="PEROXISOMAL MEMBRANE PROTEIN PMP34"/>
    <property type="match status" value="1"/>
</dbReference>
<organism evidence="12 13">
    <name type="scientific">Suillus discolor</name>
    <dbReference type="NCBI Taxonomy" id="1912936"/>
    <lineage>
        <taxon>Eukaryota</taxon>
        <taxon>Fungi</taxon>
        <taxon>Dikarya</taxon>
        <taxon>Basidiomycota</taxon>
        <taxon>Agaricomycotina</taxon>
        <taxon>Agaricomycetes</taxon>
        <taxon>Agaricomycetidae</taxon>
        <taxon>Boletales</taxon>
        <taxon>Suillineae</taxon>
        <taxon>Suillaceae</taxon>
        <taxon>Suillus</taxon>
    </lineage>
</organism>
<proteinExistence type="inferred from homology"/>
<evidence type="ECO:0000256" key="4">
    <source>
        <dbReference type="ARBA" id="ARBA00022692"/>
    </source>
</evidence>
<dbReference type="Gene3D" id="1.50.40.10">
    <property type="entry name" value="Mitochondrial carrier domain"/>
    <property type="match status" value="1"/>
</dbReference>
<dbReference type="InterPro" id="IPR018108">
    <property type="entry name" value="MCP_transmembrane"/>
</dbReference>
<keyword evidence="5" id="KW-0677">Repeat</keyword>
<dbReference type="GO" id="GO:0051724">
    <property type="term" value="F:NAD transmembrane transporter activity"/>
    <property type="evidence" value="ECO:0007669"/>
    <property type="project" value="TreeGrafter"/>
</dbReference>
<evidence type="ECO:0000256" key="10">
    <source>
        <dbReference type="RuleBase" id="RU000488"/>
    </source>
</evidence>
<feature type="repeat" description="Solcar" evidence="9">
    <location>
        <begin position="3"/>
        <end position="88"/>
    </location>
</feature>
<protein>
    <submittedName>
        <fullName evidence="12">Peroxisomal membrane protein PMP47B</fullName>
    </submittedName>
</protein>
<keyword evidence="3 10" id="KW-0813">Transport</keyword>
<dbReference type="GO" id="GO:0015217">
    <property type="term" value="F:ADP transmembrane transporter activity"/>
    <property type="evidence" value="ECO:0007669"/>
    <property type="project" value="TreeGrafter"/>
</dbReference>
<comment type="similarity">
    <text evidence="2 10">Belongs to the mitochondrial carrier (TC 2.A.29) family.</text>
</comment>
<dbReference type="InterPro" id="IPR023395">
    <property type="entry name" value="MCP_dom_sf"/>
</dbReference>
<dbReference type="GO" id="GO:0080122">
    <property type="term" value="F:AMP transmembrane transporter activity"/>
    <property type="evidence" value="ECO:0007669"/>
    <property type="project" value="TreeGrafter"/>
</dbReference>
<dbReference type="GeneID" id="64697444"/>
<keyword evidence="7 9" id="KW-0472">Membrane</keyword>
<dbReference type="RefSeq" id="XP_041298886.1">
    <property type="nucleotide sequence ID" value="XM_041435185.1"/>
</dbReference>
<evidence type="ECO:0000256" key="6">
    <source>
        <dbReference type="ARBA" id="ARBA00022989"/>
    </source>
</evidence>
<comment type="subcellular location">
    <subcellularLocation>
        <location evidence="1">Peroxisome membrane</location>
        <topology evidence="1">Multi-pass membrane protein</topology>
    </subcellularLocation>
</comment>
<dbReference type="Pfam" id="PF00153">
    <property type="entry name" value="Mito_carr"/>
    <property type="match status" value="3"/>
</dbReference>
<feature type="transmembrane region" description="Helical" evidence="11">
    <location>
        <begin position="7"/>
        <end position="27"/>
    </location>
</feature>
<feature type="transmembrane region" description="Helical" evidence="11">
    <location>
        <begin position="58"/>
        <end position="81"/>
    </location>
</feature>
<evidence type="ECO:0000256" key="1">
    <source>
        <dbReference type="ARBA" id="ARBA00004585"/>
    </source>
</evidence>
<evidence type="ECO:0000256" key="11">
    <source>
        <dbReference type="SAM" id="Phobius"/>
    </source>
</evidence>
<evidence type="ECO:0000256" key="7">
    <source>
        <dbReference type="ARBA" id="ARBA00023136"/>
    </source>
</evidence>
<feature type="transmembrane region" description="Helical" evidence="11">
    <location>
        <begin position="171"/>
        <end position="189"/>
    </location>
</feature>
<dbReference type="PROSITE" id="PS50920">
    <property type="entry name" value="SOLCAR"/>
    <property type="match status" value="3"/>
</dbReference>
<dbReference type="GO" id="GO:0044610">
    <property type="term" value="F:FMN transmembrane transporter activity"/>
    <property type="evidence" value="ECO:0007669"/>
    <property type="project" value="TreeGrafter"/>
</dbReference>
<evidence type="ECO:0000256" key="3">
    <source>
        <dbReference type="ARBA" id="ARBA00022448"/>
    </source>
</evidence>
<gene>
    <name evidence="12" type="ORF">F5147DRAFT_666759</name>
</gene>
<dbReference type="OrthoDB" id="2019556at2759"/>
<dbReference type="GO" id="GO:0015230">
    <property type="term" value="F:FAD transmembrane transporter activity"/>
    <property type="evidence" value="ECO:0007669"/>
    <property type="project" value="TreeGrafter"/>
</dbReference>
<dbReference type="Proteomes" id="UP000823399">
    <property type="component" value="Unassembled WGS sequence"/>
</dbReference>
<keyword evidence="8" id="KW-0576">Peroxisome</keyword>
<comment type="caution">
    <text evidence="12">The sequence shown here is derived from an EMBL/GenBank/DDBJ whole genome shotgun (WGS) entry which is preliminary data.</text>
</comment>
<dbReference type="EMBL" id="JABBWM010000003">
    <property type="protein sequence ID" value="KAG2118777.1"/>
    <property type="molecule type" value="Genomic_DNA"/>
</dbReference>
<dbReference type="AlphaFoldDB" id="A0A9P7JZW4"/>
<feature type="repeat" description="Solcar" evidence="9">
    <location>
        <begin position="220"/>
        <end position="303"/>
    </location>
</feature>
<reference evidence="12" key="1">
    <citation type="journal article" date="2020" name="New Phytol.">
        <title>Comparative genomics reveals dynamic genome evolution in host specialist ectomycorrhizal fungi.</title>
        <authorList>
            <person name="Lofgren L.A."/>
            <person name="Nguyen N.H."/>
            <person name="Vilgalys R."/>
            <person name="Ruytinx J."/>
            <person name="Liao H.L."/>
            <person name="Branco S."/>
            <person name="Kuo A."/>
            <person name="LaButti K."/>
            <person name="Lipzen A."/>
            <person name="Andreopoulos W."/>
            <person name="Pangilinan J."/>
            <person name="Riley R."/>
            <person name="Hundley H."/>
            <person name="Na H."/>
            <person name="Barry K."/>
            <person name="Grigoriev I.V."/>
            <person name="Stajich J.E."/>
            <person name="Kennedy P.G."/>
        </authorList>
    </citation>
    <scope>NUCLEOTIDE SEQUENCE</scope>
    <source>
        <strain evidence="12">FC423</strain>
    </source>
</reference>
<keyword evidence="13" id="KW-1185">Reference proteome</keyword>
<dbReference type="GO" id="GO:0005347">
    <property type="term" value="F:ATP transmembrane transporter activity"/>
    <property type="evidence" value="ECO:0007669"/>
    <property type="project" value="TreeGrafter"/>
</dbReference>
<dbReference type="GO" id="GO:0015228">
    <property type="term" value="F:coenzyme A transmembrane transporter activity"/>
    <property type="evidence" value="ECO:0007669"/>
    <property type="project" value="TreeGrafter"/>
</dbReference>
<evidence type="ECO:0000313" key="13">
    <source>
        <dbReference type="Proteomes" id="UP000823399"/>
    </source>
</evidence>
<accession>A0A9P7JZW4</accession>
<feature type="repeat" description="Solcar" evidence="9">
    <location>
        <begin position="99"/>
        <end position="195"/>
    </location>
</feature>